<dbReference type="RefSeq" id="WP_050519945.1">
    <property type="nucleotide sequence ID" value="NZ_FOCO01000020.1"/>
</dbReference>
<dbReference type="Pfam" id="PF11123">
    <property type="entry name" value="DNA_Packaging_2"/>
    <property type="match status" value="1"/>
</dbReference>
<gene>
    <name evidence="1" type="ORF">SAMN05216227_102037</name>
</gene>
<dbReference type="InterPro" id="IPR024345">
    <property type="entry name" value="DNA_matur_Phage_T7-like"/>
</dbReference>
<dbReference type="Proteomes" id="UP000183002">
    <property type="component" value="Unassembled WGS sequence"/>
</dbReference>
<organism evidence="1 2">
    <name type="scientific">Pseudorhodobacter antarcticus</name>
    <dbReference type="NCBI Taxonomy" id="1077947"/>
    <lineage>
        <taxon>Bacteria</taxon>
        <taxon>Pseudomonadati</taxon>
        <taxon>Pseudomonadota</taxon>
        <taxon>Alphaproteobacteria</taxon>
        <taxon>Rhodobacterales</taxon>
        <taxon>Paracoccaceae</taxon>
        <taxon>Pseudorhodobacter</taxon>
    </lineage>
</organism>
<dbReference type="EMBL" id="FOCO01000020">
    <property type="protein sequence ID" value="SEN67655.1"/>
    <property type="molecule type" value="Genomic_DNA"/>
</dbReference>
<dbReference type="OrthoDB" id="9886746at2"/>
<keyword evidence="2" id="KW-1185">Reference proteome</keyword>
<name>A0A1H8IHB6_9RHOB</name>
<evidence type="ECO:0000313" key="2">
    <source>
        <dbReference type="Proteomes" id="UP000183002"/>
    </source>
</evidence>
<accession>A0A1H8IHB6</accession>
<proteinExistence type="predicted"/>
<dbReference type="AlphaFoldDB" id="A0A1H8IHB6"/>
<evidence type="ECO:0000313" key="1">
    <source>
        <dbReference type="EMBL" id="SEN67655.1"/>
    </source>
</evidence>
<sequence length="116" mass="12692">MAKGAATEQRLGILHAKVADVFSKVLQRYEDRLDALDAIPSMADVSEEVLTELMTDAAMPNPAMLAAITKFLKDNTISFDSEQLAELSSQERRLQERKANRPAMATLTKLAVVSNG</sequence>
<reference evidence="1 2" key="1">
    <citation type="submission" date="2016-10" db="EMBL/GenBank/DDBJ databases">
        <authorList>
            <person name="de Groot N.N."/>
        </authorList>
    </citation>
    <scope>NUCLEOTIDE SEQUENCE [LARGE SCALE GENOMIC DNA]</scope>
    <source>
        <strain evidence="1 2">CGMCC 1.10836</strain>
    </source>
</reference>
<dbReference type="STRING" id="1077947.SAMN05216227_102037"/>
<protein>
    <submittedName>
        <fullName evidence="1">Uncharacterized protein</fullName>
    </submittedName>
</protein>